<evidence type="ECO:0000259" key="3">
    <source>
        <dbReference type="SMART" id="SM01027"/>
    </source>
</evidence>
<dbReference type="Gene3D" id="3.60.15.10">
    <property type="entry name" value="Ribonuclease Z/Hydroxyacylglutathione hydrolase-like"/>
    <property type="match status" value="2"/>
</dbReference>
<dbReference type="Gene3D" id="3.40.50.10890">
    <property type="match status" value="1"/>
</dbReference>
<evidence type="ECO:0000259" key="2">
    <source>
        <dbReference type="SMART" id="SM00849"/>
    </source>
</evidence>
<dbReference type="GO" id="GO:0016787">
    <property type="term" value="F:hydrolase activity"/>
    <property type="evidence" value="ECO:0007669"/>
    <property type="project" value="UniProtKB-KW"/>
</dbReference>
<dbReference type="InterPro" id="IPR050698">
    <property type="entry name" value="MBL"/>
</dbReference>
<dbReference type="OrthoDB" id="9803916at2"/>
<dbReference type="InterPro" id="IPR036866">
    <property type="entry name" value="RibonucZ/Hydroxyglut_hydro"/>
</dbReference>
<gene>
    <name evidence="4" type="ORF">DSCA_59160</name>
</gene>
<dbReference type="Proteomes" id="UP000427906">
    <property type="component" value="Chromosome"/>
</dbReference>
<dbReference type="SMART" id="SM01027">
    <property type="entry name" value="Beta-Casp"/>
    <property type="match status" value="1"/>
</dbReference>
<dbReference type="InterPro" id="IPR011108">
    <property type="entry name" value="RMMBL"/>
</dbReference>
<dbReference type="GO" id="GO:0004521">
    <property type="term" value="F:RNA endonuclease activity"/>
    <property type="evidence" value="ECO:0007669"/>
    <property type="project" value="TreeGrafter"/>
</dbReference>
<proteinExistence type="predicted"/>
<keyword evidence="5" id="KW-1185">Reference proteome</keyword>
<sequence>MHITFYGAVREVTGSMHLLSTEQDRILLDCGMYQGRRKTAAEKNRVLPFDPGILTNMVLSHAHIDHSGRIPLITRNGFNGRIYCTRATADACGYLLPDSAHIQESDAEYLNYKTVRSALSQMRPGEAGKTSKRELQEIKRLLKKNKHGLNAEVINDYIKKFHLEGVEPLYTTADADRALKAFEGIPYRTPVTIGNNITCTLFEAGHILGSAISMIRCDDNGRSRTVCFTGDIGRYDKPILRDPASHFNGLGSDVDLMIMESTYGNRDHEPVIDLRPRLKKVLNETFDQGGTVLIPSFAYGRTQELLYVIHELYDAGEVPAMPVYVDSPLATNITKVFGEHPEVYDAETHEIFLQQGKNPFAFRQVQFTASVEASMALMREEKPHIVISASGMCEAGRILHHLRYKIHNPKNTILIVGYMANHTLGRRILEQGTAYDESGRKGEAPIVRIFNKEYPLEARVVKIGGFSAHGDRNEMVRFLKESNLNVKRIAVVHGEEDQSLAFSQHLKTEGFNAVVPRVGETLTI</sequence>
<organism evidence="4 5">
    <name type="scientific">Desulfosarcina alkanivorans</name>
    <dbReference type="NCBI Taxonomy" id="571177"/>
    <lineage>
        <taxon>Bacteria</taxon>
        <taxon>Pseudomonadati</taxon>
        <taxon>Thermodesulfobacteriota</taxon>
        <taxon>Desulfobacteria</taxon>
        <taxon>Desulfobacterales</taxon>
        <taxon>Desulfosarcinaceae</taxon>
        <taxon>Desulfosarcina</taxon>
    </lineage>
</organism>
<protein>
    <submittedName>
        <fullName evidence="4">MBL fold hydrolase</fullName>
    </submittedName>
</protein>
<feature type="domain" description="Beta-Casp" evidence="3">
    <location>
        <begin position="302"/>
        <end position="428"/>
    </location>
</feature>
<evidence type="ECO:0000313" key="5">
    <source>
        <dbReference type="Proteomes" id="UP000427906"/>
    </source>
</evidence>
<reference evidence="4 5" key="1">
    <citation type="submission" date="2019-11" db="EMBL/GenBank/DDBJ databases">
        <title>Comparative genomics of hydrocarbon-degrading Desulfosarcina strains.</title>
        <authorList>
            <person name="Watanabe M."/>
            <person name="Kojima H."/>
            <person name="Fukui M."/>
        </authorList>
    </citation>
    <scope>NUCLEOTIDE SEQUENCE [LARGE SCALE GENOMIC DNA]</scope>
    <source>
        <strain evidence="4 5">PL12</strain>
    </source>
</reference>
<dbReference type="Pfam" id="PF07521">
    <property type="entry name" value="RMMBL"/>
    <property type="match status" value="1"/>
</dbReference>
<accession>A0A5K7YRT5</accession>
<dbReference type="CDD" id="cd16295">
    <property type="entry name" value="TTHA0252-CPSF-like_MBL-fold"/>
    <property type="match status" value="1"/>
</dbReference>
<dbReference type="InterPro" id="IPR001279">
    <property type="entry name" value="Metallo-B-lactamas"/>
</dbReference>
<dbReference type="SUPFAM" id="SSF56281">
    <property type="entry name" value="Metallo-hydrolase/oxidoreductase"/>
    <property type="match status" value="1"/>
</dbReference>
<evidence type="ECO:0000256" key="1">
    <source>
        <dbReference type="ARBA" id="ARBA00022801"/>
    </source>
</evidence>
<dbReference type="AlphaFoldDB" id="A0A5K7YRT5"/>
<dbReference type="Pfam" id="PF00753">
    <property type="entry name" value="Lactamase_B"/>
    <property type="match status" value="1"/>
</dbReference>
<name>A0A5K7YRT5_9BACT</name>
<feature type="domain" description="Metallo-beta-lactamase" evidence="2">
    <location>
        <begin position="13"/>
        <end position="268"/>
    </location>
</feature>
<dbReference type="InterPro" id="IPR022712">
    <property type="entry name" value="Beta_Casp"/>
</dbReference>
<keyword evidence="1 4" id="KW-0378">Hydrolase</keyword>
<dbReference type="PANTHER" id="PTHR11203:SF37">
    <property type="entry name" value="INTEGRATOR COMPLEX SUBUNIT 11"/>
    <property type="match status" value="1"/>
</dbReference>
<dbReference type="PANTHER" id="PTHR11203">
    <property type="entry name" value="CLEAVAGE AND POLYADENYLATION SPECIFICITY FACTOR FAMILY MEMBER"/>
    <property type="match status" value="1"/>
</dbReference>
<dbReference type="RefSeq" id="WP_155319751.1">
    <property type="nucleotide sequence ID" value="NZ_AP021874.1"/>
</dbReference>
<evidence type="ECO:0000313" key="4">
    <source>
        <dbReference type="EMBL" id="BBO71986.1"/>
    </source>
</evidence>
<dbReference type="Pfam" id="PF10996">
    <property type="entry name" value="Beta-Casp"/>
    <property type="match status" value="1"/>
</dbReference>
<dbReference type="KEGG" id="dalk:DSCA_59160"/>
<dbReference type="SMART" id="SM00849">
    <property type="entry name" value="Lactamase_B"/>
    <property type="match status" value="1"/>
</dbReference>
<dbReference type="EMBL" id="AP021874">
    <property type="protein sequence ID" value="BBO71986.1"/>
    <property type="molecule type" value="Genomic_DNA"/>
</dbReference>